<feature type="region of interest" description="Disordered" evidence="2">
    <location>
        <begin position="1"/>
        <end position="37"/>
    </location>
</feature>
<evidence type="ECO:0000256" key="2">
    <source>
        <dbReference type="SAM" id="MobiDB-lite"/>
    </source>
</evidence>
<name>A0A0B8N0M7_TALPI</name>
<dbReference type="Gene3D" id="3.40.710.10">
    <property type="entry name" value="DD-peptidase/beta-lactamase superfamily"/>
    <property type="match status" value="1"/>
</dbReference>
<reference evidence="6" key="1">
    <citation type="journal article" date="2015" name="Genome Announc.">
        <title>Draft genome sequence of Talaromyces cellulolyticus strain Y-94, a source of lignocellulosic biomass-degrading enzymes.</title>
        <authorList>
            <person name="Fujii T."/>
            <person name="Koike H."/>
            <person name="Sawayama S."/>
            <person name="Yano S."/>
            <person name="Inoue H."/>
        </authorList>
    </citation>
    <scope>NUCLEOTIDE SEQUENCE [LARGE SCALE GENOMIC DNA]</scope>
    <source>
        <strain evidence="6">Y-94</strain>
    </source>
</reference>
<dbReference type="EMBL" id="DF933807">
    <property type="protein sequence ID" value="GAM33679.1"/>
    <property type="molecule type" value="Genomic_DNA"/>
</dbReference>
<evidence type="ECO:0000259" key="3">
    <source>
        <dbReference type="Pfam" id="PF00144"/>
    </source>
</evidence>
<feature type="domain" description="Peptidase S12 Pab87-related C-terminal" evidence="4">
    <location>
        <begin position="426"/>
        <end position="527"/>
    </location>
</feature>
<dbReference type="InterPro" id="IPR012338">
    <property type="entry name" value="Beta-lactam/transpept-like"/>
</dbReference>
<dbReference type="Pfam" id="PF00144">
    <property type="entry name" value="Beta-lactamase"/>
    <property type="match status" value="1"/>
</dbReference>
<evidence type="ECO:0000256" key="1">
    <source>
        <dbReference type="ARBA" id="ARBA00038215"/>
    </source>
</evidence>
<organism evidence="5 6">
    <name type="scientific">Talaromyces pinophilus</name>
    <name type="common">Penicillium pinophilum</name>
    <dbReference type="NCBI Taxonomy" id="128442"/>
    <lineage>
        <taxon>Eukaryota</taxon>
        <taxon>Fungi</taxon>
        <taxon>Dikarya</taxon>
        <taxon>Ascomycota</taxon>
        <taxon>Pezizomycotina</taxon>
        <taxon>Eurotiomycetes</taxon>
        <taxon>Eurotiomycetidae</taxon>
        <taxon>Eurotiales</taxon>
        <taxon>Trichocomaceae</taxon>
        <taxon>Talaromyces</taxon>
        <taxon>Talaromyces sect. Talaromyces</taxon>
    </lineage>
</organism>
<dbReference type="InterPro" id="IPR001466">
    <property type="entry name" value="Beta-lactam-related"/>
</dbReference>
<dbReference type="PANTHER" id="PTHR46825">
    <property type="entry name" value="D-ALANYL-D-ALANINE-CARBOXYPEPTIDASE/ENDOPEPTIDASE AMPH"/>
    <property type="match status" value="1"/>
</dbReference>
<dbReference type="InterPro" id="IPR050491">
    <property type="entry name" value="AmpC-like"/>
</dbReference>
<dbReference type="Proteomes" id="UP000053095">
    <property type="component" value="Unassembled WGS sequence"/>
</dbReference>
<dbReference type="InterPro" id="IPR021860">
    <property type="entry name" value="Peptidase_S12_Pab87-rel_C"/>
</dbReference>
<keyword evidence="6" id="KW-1185">Reference proteome</keyword>
<proteinExistence type="inferred from homology"/>
<evidence type="ECO:0000259" key="4">
    <source>
        <dbReference type="Pfam" id="PF11954"/>
    </source>
</evidence>
<evidence type="ECO:0000313" key="6">
    <source>
        <dbReference type="Proteomes" id="UP000053095"/>
    </source>
</evidence>
<feature type="compositionally biased region" description="Polar residues" evidence="2">
    <location>
        <begin position="1"/>
        <end position="11"/>
    </location>
</feature>
<sequence>MPPTGNATTAIAASDGSPAAVSVDNDKSQPRKTSPLNEDFEKLVHETLIKWHIQGVSVAVVDGDETWAEGYGIAALPDVPVRPSTLFYTGSTTKSFTAAAASLLVDDDEKYPNIKWTTPLNQIIRDDFVLPDEYATSHVTLEDALSNRSGIAGHELTLGRPGTVRDVVRSLRHFKMSKEIRTTWQYCNALFIAVAHMIEVTTGEWLGEVLRKRIWDPLDMKSTFFSLEDAQKYADSIENDANLAVPYAWDEKTSQPKEIPYCDAVLSGAGAVISSVLDYAKYIRSMMRQSGPLSKAGYAAMLTPRSFCPQMLPQLNKQMLYTLGWMSSTYHGEFVMLHPGGLEGMTATMIYFPDRDWGVLVFCNADGPGRETLAWHLIDEMLNVPQSERMDLYDVTQKRLAQRREYNATALQRLYPSVLSPARSLSLPLADYTGTYTHPAHPDLIISVTSDDAPQLSVLVTGSFPVRMKLKHVSAEFFLAELFCFRFGKESDAVIKAEFQINAEGKVARFGAAVDFADMPDTLIWFERST</sequence>
<dbReference type="AlphaFoldDB" id="A0A0B8N0M7"/>
<dbReference type="Pfam" id="PF11954">
    <property type="entry name" value="DUF3471"/>
    <property type="match status" value="1"/>
</dbReference>
<feature type="domain" description="Beta-lactamase-related" evidence="3">
    <location>
        <begin position="41"/>
        <end position="379"/>
    </location>
</feature>
<dbReference type="PANTHER" id="PTHR46825:SF9">
    <property type="entry name" value="BETA-LACTAMASE-RELATED DOMAIN-CONTAINING PROTEIN"/>
    <property type="match status" value="1"/>
</dbReference>
<accession>A0A0B8N0M7</accession>
<gene>
    <name evidence="5" type="ORF">TCE0_011f00762</name>
</gene>
<comment type="similarity">
    <text evidence="1">Belongs to the peptidase S12 family.</text>
</comment>
<protein>
    <submittedName>
        <fullName evidence="5">Penicillin-binding protein</fullName>
    </submittedName>
</protein>
<evidence type="ECO:0000313" key="5">
    <source>
        <dbReference type="EMBL" id="GAM33679.1"/>
    </source>
</evidence>
<dbReference type="SUPFAM" id="SSF56601">
    <property type="entry name" value="beta-lactamase/transpeptidase-like"/>
    <property type="match status" value="1"/>
</dbReference>